<keyword evidence="2 7" id="KW-0963">Cytoplasm</keyword>
<sequence length="339" mass="35881">MNKNFLSAFSPKEVGIDLGTTNSLVFVQGRGIVFNEPSIVAVSSKDEAIVAIGSDAREMIGRTPDSILARRPLQDGVVADYRATEAMIRHFIEQVSGTVRFKKPVVMISVPFGVTSTEQRAVIQATMKAGARNAIIANEPLLAALGAGVSVHSSSGSMIVDIGGGTTDIAVIALGAIVASDSLRVGGEKLDLAIADFLRKSYNIAIGEHTSETIKMRIASALPEYHPLVMNVIGSALKTGLPQSITIDSNEIYEAIQGYLKDIVQAVKGVLRETPPELVADIMEKGILLSGGCAHLKSLDLLLREETGVPVYVVEDPALCVTKGMGVAFKNLNNVSKVV</sequence>
<dbReference type="EMBL" id="VXOY01000013">
    <property type="protein sequence ID" value="MYE38207.1"/>
    <property type="molecule type" value="Genomic_DNA"/>
</dbReference>
<dbReference type="GO" id="GO:0005737">
    <property type="term" value="C:cytoplasm"/>
    <property type="evidence" value="ECO:0007669"/>
    <property type="project" value="UniProtKB-SubCell"/>
</dbReference>
<dbReference type="GO" id="GO:0000902">
    <property type="term" value="P:cell morphogenesis"/>
    <property type="evidence" value="ECO:0007669"/>
    <property type="project" value="InterPro"/>
</dbReference>
<dbReference type="Gene3D" id="3.30.420.40">
    <property type="match status" value="3"/>
</dbReference>
<dbReference type="GO" id="GO:0005524">
    <property type="term" value="F:ATP binding"/>
    <property type="evidence" value="ECO:0007669"/>
    <property type="project" value="UniProtKB-KW"/>
</dbReference>
<dbReference type="InterPro" id="IPR056546">
    <property type="entry name" value="MreB_MamK-like"/>
</dbReference>
<dbReference type="InterPro" id="IPR018181">
    <property type="entry name" value="Heat_shock_70_CS"/>
</dbReference>
<proteinExistence type="inferred from homology"/>
<reference evidence="8 9" key="1">
    <citation type="submission" date="2019-09" db="EMBL/GenBank/DDBJ databases">
        <title>Characterisation of the sponge microbiome using genome-centric metagenomics.</title>
        <authorList>
            <person name="Engelberts J.P."/>
            <person name="Robbins S.J."/>
            <person name="De Goeij J.M."/>
            <person name="Aranda M."/>
            <person name="Bell S.C."/>
            <person name="Webster N.S."/>
        </authorList>
    </citation>
    <scope>NUCLEOTIDE SEQUENCE [LARGE SCALE GENOMIC DNA]</scope>
    <source>
        <strain evidence="8">SB0662_bin_43</strain>
    </source>
</reference>
<keyword evidence="4 7" id="KW-0067">ATP-binding</keyword>
<evidence type="ECO:0000256" key="4">
    <source>
        <dbReference type="ARBA" id="ARBA00022840"/>
    </source>
</evidence>
<dbReference type="InterPro" id="IPR004753">
    <property type="entry name" value="MreB"/>
</dbReference>
<comment type="function">
    <text evidence="7">Forms membrane-associated dynamic filaments that are essential for cell shape determination. Acts by regulating cell wall synthesis and cell elongation, and thus cell shape. A feedback loop between cell geometry and MreB localization may maintain elongated cell shape by targeting cell wall growth to regions of negative cell wall curvature.</text>
</comment>
<gene>
    <name evidence="7" type="primary">mreB</name>
    <name evidence="8" type="ORF">F4X82_01655</name>
</gene>
<comment type="subunit">
    <text evidence="7">Forms polymers.</text>
</comment>
<accession>A0A845DA21</accession>
<feature type="binding site" evidence="7">
    <location>
        <begin position="212"/>
        <end position="215"/>
    </location>
    <ligand>
        <name>ATP</name>
        <dbReference type="ChEBI" id="CHEBI:30616"/>
    </ligand>
</feature>
<dbReference type="PANTHER" id="PTHR42749">
    <property type="entry name" value="CELL SHAPE-DETERMINING PROTEIN MREB"/>
    <property type="match status" value="1"/>
</dbReference>
<dbReference type="PRINTS" id="PR01652">
    <property type="entry name" value="SHAPEPROTEIN"/>
</dbReference>
<keyword evidence="3 7" id="KW-0547">Nucleotide-binding</keyword>
<evidence type="ECO:0000256" key="7">
    <source>
        <dbReference type="HAMAP-Rule" id="MF_02207"/>
    </source>
</evidence>
<dbReference type="NCBIfam" id="TIGR00904">
    <property type="entry name" value="mreB"/>
    <property type="match status" value="1"/>
</dbReference>
<dbReference type="AlphaFoldDB" id="A0A845DA21"/>
<evidence type="ECO:0000256" key="6">
    <source>
        <dbReference type="ARBA" id="ARBA00023458"/>
    </source>
</evidence>
<dbReference type="Proteomes" id="UP000449092">
    <property type="component" value="Unassembled WGS sequence"/>
</dbReference>
<comment type="caution">
    <text evidence="8">The sequence shown here is derived from an EMBL/GenBank/DDBJ whole genome shotgun (WGS) entry which is preliminary data.</text>
</comment>
<comment type="caution">
    <text evidence="7">Lacks conserved residue(s) required for the propagation of feature annotation.</text>
</comment>
<comment type="similarity">
    <text evidence="1">Belongs to the heat shock protein 70 family.</text>
</comment>
<dbReference type="InterPro" id="IPR043129">
    <property type="entry name" value="ATPase_NBD"/>
</dbReference>
<organism evidence="8 9">
    <name type="scientific">Candidatus Spechtbacteria bacterium SB0662_bin_43</name>
    <dbReference type="NCBI Taxonomy" id="2604897"/>
    <lineage>
        <taxon>Bacteria</taxon>
        <taxon>Candidatus Spechtiibacteriota</taxon>
    </lineage>
</organism>
<evidence type="ECO:0000256" key="5">
    <source>
        <dbReference type="ARBA" id="ARBA00022960"/>
    </source>
</evidence>
<comment type="subcellular location">
    <subcellularLocation>
        <location evidence="7">Cytoplasm</location>
    </subcellularLocation>
    <text evidence="7">Membrane-associated.</text>
</comment>
<dbReference type="PANTHER" id="PTHR42749:SF1">
    <property type="entry name" value="CELL SHAPE-DETERMINING PROTEIN MREB"/>
    <property type="match status" value="1"/>
</dbReference>
<evidence type="ECO:0000256" key="2">
    <source>
        <dbReference type="ARBA" id="ARBA00022490"/>
    </source>
</evidence>
<feature type="binding site" evidence="7">
    <location>
        <begin position="164"/>
        <end position="166"/>
    </location>
    <ligand>
        <name>ATP</name>
        <dbReference type="ChEBI" id="CHEBI:30616"/>
    </ligand>
</feature>
<comment type="similarity">
    <text evidence="6 7">Belongs to the FtsA/MreB family.</text>
</comment>
<evidence type="ECO:0000313" key="8">
    <source>
        <dbReference type="EMBL" id="MYE38207.1"/>
    </source>
</evidence>
<dbReference type="SUPFAM" id="SSF53067">
    <property type="entry name" value="Actin-like ATPase domain"/>
    <property type="match status" value="2"/>
</dbReference>
<keyword evidence="5 7" id="KW-0133">Cell shape</keyword>
<protein>
    <recommendedName>
        <fullName evidence="7">Cell shape-determining protein MreB</fullName>
    </recommendedName>
</protein>
<dbReference type="GO" id="GO:0008360">
    <property type="term" value="P:regulation of cell shape"/>
    <property type="evidence" value="ECO:0007669"/>
    <property type="project" value="UniProtKB-UniRule"/>
</dbReference>
<dbReference type="PROSITE" id="PS00297">
    <property type="entry name" value="HSP70_1"/>
    <property type="match status" value="1"/>
</dbReference>
<dbReference type="HAMAP" id="MF_02207">
    <property type="entry name" value="MreB"/>
    <property type="match status" value="1"/>
</dbReference>
<evidence type="ECO:0000256" key="1">
    <source>
        <dbReference type="ARBA" id="ARBA00007381"/>
    </source>
</evidence>
<name>A0A845DA21_9BACT</name>
<dbReference type="Pfam" id="PF06723">
    <property type="entry name" value="MreB_Mbl"/>
    <property type="match status" value="1"/>
</dbReference>
<evidence type="ECO:0000256" key="3">
    <source>
        <dbReference type="ARBA" id="ARBA00022741"/>
    </source>
</evidence>
<evidence type="ECO:0000313" key="9">
    <source>
        <dbReference type="Proteomes" id="UP000449092"/>
    </source>
</evidence>
<dbReference type="CDD" id="cd10225">
    <property type="entry name" value="ASKHA_NBD_MreB-like"/>
    <property type="match status" value="1"/>
</dbReference>
<dbReference type="NCBIfam" id="NF010539">
    <property type="entry name" value="PRK13927.1"/>
    <property type="match status" value="1"/>
</dbReference>